<comment type="caution">
    <text evidence="1">The sequence shown here is derived from an EMBL/GenBank/DDBJ whole genome shotgun (WGS) entry which is preliminary data.</text>
</comment>
<evidence type="ECO:0000313" key="2">
    <source>
        <dbReference type="Proteomes" id="UP000696280"/>
    </source>
</evidence>
<organism evidence="1 2">
    <name type="scientific">Hymenoscyphus fraxineus</name>
    <dbReference type="NCBI Taxonomy" id="746836"/>
    <lineage>
        <taxon>Eukaryota</taxon>
        <taxon>Fungi</taxon>
        <taxon>Dikarya</taxon>
        <taxon>Ascomycota</taxon>
        <taxon>Pezizomycotina</taxon>
        <taxon>Leotiomycetes</taxon>
        <taxon>Helotiales</taxon>
        <taxon>Helotiaceae</taxon>
        <taxon>Hymenoscyphus</taxon>
    </lineage>
</organism>
<dbReference type="EMBL" id="CAJVRL010000103">
    <property type="protein sequence ID" value="CAG8960769.1"/>
    <property type="molecule type" value="Genomic_DNA"/>
</dbReference>
<proteinExistence type="predicted"/>
<gene>
    <name evidence="1" type="ORF">HYFRA_00002306</name>
</gene>
<name>A0A9N9PNF7_9HELO</name>
<evidence type="ECO:0000313" key="1">
    <source>
        <dbReference type="EMBL" id="CAG8960769.1"/>
    </source>
</evidence>
<dbReference type="AlphaFoldDB" id="A0A9N9PNF7"/>
<dbReference type="Proteomes" id="UP000696280">
    <property type="component" value="Unassembled WGS sequence"/>
</dbReference>
<sequence>MNFTRRQLIIGRDWLISPDAQQVVTETLAVTRGGSFLIKTTIPRFPDLPLWMRRKASKIIAKIIRKLSLRQSNLRTSIFKSTSSNTSTSGILSSAATLLHVKHMVPRVSFHFNVNRASHRRRLGLGRGRVSETIVHNGLSTPLSPILLLVLLVPHFFRITTTPCDDGSRSVQRHFFS</sequence>
<reference evidence="1" key="1">
    <citation type="submission" date="2021-07" db="EMBL/GenBank/DDBJ databases">
        <authorList>
            <person name="Durling M."/>
        </authorList>
    </citation>
    <scope>NUCLEOTIDE SEQUENCE</scope>
</reference>
<protein>
    <submittedName>
        <fullName evidence="1">Uncharacterized protein</fullName>
    </submittedName>
</protein>
<accession>A0A9N9PNF7</accession>
<keyword evidence="2" id="KW-1185">Reference proteome</keyword>